<organism evidence="1 2">
    <name type="scientific">Mola mola</name>
    <name type="common">Ocean sunfish</name>
    <name type="synonym">Tetraodon mola</name>
    <dbReference type="NCBI Taxonomy" id="94237"/>
    <lineage>
        <taxon>Eukaryota</taxon>
        <taxon>Metazoa</taxon>
        <taxon>Chordata</taxon>
        <taxon>Craniata</taxon>
        <taxon>Vertebrata</taxon>
        <taxon>Euteleostomi</taxon>
        <taxon>Actinopterygii</taxon>
        <taxon>Neopterygii</taxon>
        <taxon>Teleostei</taxon>
        <taxon>Neoteleostei</taxon>
        <taxon>Acanthomorphata</taxon>
        <taxon>Eupercaria</taxon>
        <taxon>Tetraodontiformes</taxon>
        <taxon>Molidae</taxon>
        <taxon>Mola</taxon>
    </lineage>
</organism>
<sequence>MQHPVHTNLFRAVCTVTQHRVTENKKWSDKVTGFLGLRGQGSPVRGEECGSPDCGLLWPHLGAHGWFWSFLF</sequence>
<reference evidence="1" key="2">
    <citation type="submission" date="2025-09" db="UniProtKB">
        <authorList>
            <consortium name="Ensembl"/>
        </authorList>
    </citation>
    <scope>IDENTIFICATION</scope>
</reference>
<dbReference type="Proteomes" id="UP000261620">
    <property type="component" value="Unplaced"/>
</dbReference>
<name>A0A3Q3X5S4_MOLML</name>
<dbReference type="Ensembl" id="ENSMMOT00000021014.1">
    <property type="protein sequence ID" value="ENSMMOP00000020669.1"/>
    <property type="gene ID" value="ENSMMOG00000015731.1"/>
</dbReference>
<protein>
    <submittedName>
        <fullName evidence="1">Uncharacterized protein</fullName>
    </submittedName>
</protein>
<proteinExistence type="predicted"/>
<evidence type="ECO:0000313" key="2">
    <source>
        <dbReference type="Proteomes" id="UP000261620"/>
    </source>
</evidence>
<keyword evidence="2" id="KW-1185">Reference proteome</keyword>
<evidence type="ECO:0000313" key="1">
    <source>
        <dbReference type="Ensembl" id="ENSMMOP00000020669.1"/>
    </source>
</evidence>
<dbReference type="AlphaFoldDB" id="A0A3Q3X5S4"/>
<accession>A0A3Q3X5S4</accession>
<reference evidence="1" key="1">
    <citation type="submission" date="2025-08" db="UniProtKB">
        <authorList>
            <consortium name="Ensembl"/>
        </authorList>
    </citation>
    <scope>IDENTIFICATION</scope>
</reference>